<accession>A0A7X2T3D9</accession>
<sequence>MNKVTITDGNVMYNFLIDKWKCLLGNNSIEKHKIKQLIKLYFNPVKSEYRIENNLKPKILIDGKELNNKSTFYIEISDKFSLNEECKLGSKSILLKYFERKLEDYSYFDTINTIDILFQSLIEELNEEDSFKLEFDSLSSKILLKILKPYFALEEQMDEYDLSLEELIIQQIKIIEYIQEKDHSIEKYFIYVDSKIISKQIINELNSLKNSIILINDTIWKEQYELKDIVLMEDTILDCADFDLMYGYFGENNGELLTLKEVNNKIMKYIKHFYKGNKIDLINDINKHSL</sequence>
<evidence type="ECO:0000313" key="2">
    <source>
        <dbReference type="Proteomes" id="UP000470082"/>
    </source>
</evidence>
<dbReference type="EMBL" id="VUMM01000006">
    <property type="protein sequence ID" value="MSS01352.1"/>
    <property type="molecule type" value="Genomic_DNA"/>
</dbReference>
<proteinExistence type="predicted"/>
<dbReference type="Proteomes" id="UP000470082">
    <property type="component" value="Unassembled WGS sequence"/>
</dbReference>
<organism evidence="1 2">
    <name type="scientific">Floccifex porci</name>
    <dbReference type="NCBI Taxonomy" id="2606629"/>
    <lineage>
        <taxon>Bacteria</taxon>
        <taxon>Bacillati</taxon>
        <taxon>Bacillota</taxon>
        <taxon>Erysipelotrichia</taxon>
        <taxon>Erysipelotrichales</taxon>
        <taxon>Erysipelotrichaceae</taxon>
        <taxon>Floccifex</taxon>
    </lineage>
</organism>
<reference evidence="1 2" key="1">
    <citation type="submission" date="2019-08" db="EMBL/GenBank/DDBJ databases">
        <title>In-depth cultivation of the pig gut microbiome towards novel bacterial diversity and tailored functional studies.</title>
        <authorList>
            <person name="Wylensek D."/>
            <person name="Hitch T.C.A."/>
            <person name="Clavel T."/>
        </authorList>
    </citation>
    <scope>NUCLEOTIDE SEQUENCE [LARGE SCALE GENOMIC DNA]</scope>
    <source>
        <strain evidence="1 2">LKV-178-WT-2G</strain>
    </source>
</reference>
<comment type="caution">
    <text evidence="1">The sequence shown here is derived from an EMBL/GenBank/DDBJ whole genome shotgun (WGS) entry which is preliminary data.</text>
</comment>
<dbReference type="RefSeq" id="WP_154459856.1">
    <property type="nucleotide sequence ID" value="NZ_VUMM01000006.1"/>
</dbReference>
<dbReference type="AlphaFoldDB" id="A0A7X2T3D9"/>
<gene>
    <name evidence="1" type="ORF">FYJ50_04420</name>
</gene>
<protein>
    <submittedName>
        <fullName evidence="1">Uncharacterized protein</fullName>
    </submittedName>
</protein>
<keyword evidence="2" id="KW-1185">Reference proteome</keyword>
<evidence type="ECO:0000313" key="1">
    <source>
        <dbReference type="EMBL" id="MSS01352.1"/>
    </source>
</evidence>
<name>A0A7X2T3D9_9FIRM</name>